<gene>
    <name evidence="2" type="ORF">UU43_C0001G0027</name>
</gene>
<evidence type="ECO:0000313" key="3">
    <source>
        <dbReference type="Proteomes" id="UP000034190"/>
    </source>
</evidence>
<dbReference type="EMBL" id="LCAP01000001">
    <property type="protein sequence ID" value="KKR91847.1"/>
    <property type="molecule type" value="Genomic_DNA"/>
</dbReference>
<protein>
    <submittedName>
        <fullName evidence="2">Uncharacterized protein</fullName>
    </submittedName>
</protein>
<feature type="transmembrane region" description="Helical" evidence="1">
    <location>
        <begin position="12"/>
        <end position="32"/>
    </location>
</feature>
<dbReference type="Proteomes" id="UP000034190">
    <property type="component" value="Unassembled WGS sequence"/>
</dbReference>
<keyword evidence="1" id="KW-1133">Transmembrane helix</keyword>
<organism evidence="2 3">
    <name type="scientific">Candidatus Falkowbacteria bacterium GW2011_GWA2_41_14</name>
    <dbReference type="NCBI Taxonomy" id="1618635"/>
    <lineage>
        <taxon>Bacteria</taxon>
        <taxon>Candidatus Falkowiibacteriota</taxon>
    </lineage>
</organism>
<name>A0A0G0XVA1_9BACT</name>
<comment type="caution">
    <text evidence="2">The sequence shown here is derived from an EMBL/GenBank/DDBJ whole genome shotgun (WGS) entry which is preliminary data.</text>
</comment>
<evidence type="ECO:0000313" key="2">
    <source>
        <dbReference type="EMBL" id="KKR91847.1"/>
    </source>
</evidence>
<keyword evidence="1" id="KW-0472">Membrane</keyword>
<dbReference type="AlphaFoldDB" id="A0A0G0XVA1"/>
<reference evidence="2 3" key="1">
    <citation type="journal article" date="2015" name="Nature">
        <title>rRNA introns, odd ribosomes, and small enigmatic genomes across a large radiation of phyla.</title>
        <authorList>
            <person name="Brown C.T."/>
            <person name="Hug L.A."/>
            <person name="Thomas B.C."/>
            <person name="Sharon I."/>
            <person name="Castelle C.J."/>
            <person name="Singh A."/>
            <person name="Wilkins M.J."/>
            <person name="Williams K.H."/>
            <person name="Banfield J.F."/>
        </authorList>
    </citation>
    <scope>NUCLEOTIDE SEQUENCE [LARGE SCALE GENOMIC DNA]</scope>
</reference>
<proteinExistence type="predicted"/>
<accession>A0A0G0XVA1</accession>
<evidence type="ECO:0000256" key="1">
    <source>
        <dbReference type="SAM" id="Phobius"/>
    </source>
</evidence>
<keyword evidence="1" id="KW-0812">Transmembrane</keyword>
<sequence length="142" mass="15607">MIKHISKIYQRAAFIMLVIIISGLLNICLFAFQVKAATAPIQPLKFNFAYDGAGNCVAEPIPEARPTINRPAAPMPECCLAQNRNFNTIINTANDKSAPTFTNLIISPFDAPNFKNNSTHYTSRLTYPPPEGLALASIVIRE</sequence>